<keyword evidence="2" id="KW-1185">Reference proteome</keyword>
<dbReference type="EMBL" id="JAAMPI010000171">
    <property type="protein sequence ID" value="KAF4634633.1"/>
    <property type="molecule type" value="Genomic_DNA"/>
</dbReference>
<comment type="caution">
    <text evidence="1">The sequence shown here is derived from an EMBL/GenBank/DDBJ whole genome shotgun (WGS) entry which is preliminary data.</text>
</comment>
<dbReference type="AlphaFoldDB" id="A0A8H4W557"/>
<evidence type="ECO:0000313" key="2">
    <source>
        <dbReference type="Proteomes" id="UP000566819"/>
    </source>
</evidence>
<gene>
    <name evidence="1" type="ORF">G7Y89_g3484</name>
</gene>
<accession>A0A8H4W557</accession>
<protein>
    <submittedName>
        <fullName evidence="1">Uncharacterized protein</fullName>
    </submittedName>
</protein>
<proteinExistence type="predicted"/>
<evidence type="ECO:0000313" key="1">
    <source>
        <dbReference type="EMBL" id="KAF4634633.1"/>
    </source>
</evidence>
<reference evidence="1 2" key="1">
    <citation type="submission" date="2020-03" db="EMBL/GenBank/DDBJ databases">
        <title>Draft Genome Sequence of Cudoniella acicularis.</title>
        <authorList>
            <person name="Buettner E."/>
            <person name="Kellner H."/>
        </authorList>
    </citation>
    <scope>NUCLEOTIDE SEQUENCE [LARGE SCALE GENOMIC DNA]</scope>
    <source>
        <strain evidence="1 2">DSM 108380</strain>
    </source>
</reference>
<dbReference type="Proteomes" id="UP000566819">
    <property type="component" value="Unassembled WGS sequence"/>
</dbReference>
<organism evidence="1 2">
    <name type="scientific">Cudoniella acicularis</name>
    <dbReference type="NCBI Taxonomy" id="354080"/>
    <lineage>
        <taxon>Eukaryota</taxon>
        <taxon>Fungi</taxon>
        <taxon>Dikarya</taxon>
        <taxon>Ascomycota</taxon>
        <taxon>Pezizomycotina</taxon>
        <taxon>Leotiomycetes</taxon>
        <taxon>Helotiales</taxon>
        <taxon>Tricladiaceae</taxon>
        <taxon>Cudoniella</taxon>
    </lineage>
</organism>
<sequence length="189" mass="20576">MCLEDSGQVEHVTALDGSMAQWLNDLNDLIDLTGLTGLTGLTTEAPTITMTSTSSRDVQPQVSCPLLPARAGGSTTGRRLSILSKINLECRAVSTAEPSRTQEILALRDLDSHHLHPIFPSKRAGYMGHRELCRFGLRCGFGMQMRICHPPSAGRLRLRKSGTDLPPSGMSLPSLAVPFRAFQIPRLLE</sequence>
<name>A0A8H4W557_9HELO</name>